<keyword evidence="2" id="KW-0812">Transmembrane</keyword>
<dbReference type="PANTHER" id="PTHR33444:SF2">
    <property type="entry name" value="MARVEL DOMAIN-CONTAINING PROTEIN"/>
    <property type="match status" value="1"/>
</dbReference>
<dbReference type="PANTHER" id="PTHR33444">
    <property type="entry name" value="SI:DKEY-19B23.12-RELATED"/>
    <property type="match status" value="1"/>
</dbReference>
<keyword evidence="4" id="KW-1185">Reference proteome</keyword>
<feature type="transmembrane region" description="Helical" evidence="2">
    <location>
        <begin position="149"/>
        <end position="168"/>
    </location>
</feature>
<name>A0A8J9WBC2_BRALA</name>
<dbReference type="OrthoDB" id="6157510at2759"/>
<evidence type="ECO:0000313" key="3">
    <source>
        <dbReference type="EMBL" id="CAH1225048.1"/>
    </source>
</evidence>
<protein>
    <submittedName>
        <fullName evidence="3">Hypp48 protein</fullName>
    </submittedName>
</protein>
<sequence length="275" mass="29805">MDITDCEYGEVSPLHSSTALPISISSVHGALIQRPATTDNDNMATEKDVESGEGGVPLSDLPTTTTEEPPKYMPSEDAPPSYASILEQIKAAREESDGNMDFGKKATTAVAGSKGCTVCGALLMVVPVAMIAVGALSVHKQDCPIQRMIPIYLLVFGCFSLLKSLISLAERCRNHRDNESEKNAKPNPLEGLISTFLFAWFIAGNYWIYSVYTTVNHTDPSDAMYCQPSMYQFAFWVTTLVYIMAGLCVLFCCCGCFAICCCSKGKGSSDEYTVS</sequence>
<dbReference type="EMBL" id="OV696686">
    <property type="protein sequence ID" value="CAH1225048.1"/>
    <property type="molecule type" value="Genomic_DNA"/>
</dbReference>
<evidence type="ECO:0000313" key="4">
    <source>
        <dbReference type="Proteomes" id="UP000838412"/>
    </source>
</evidence>
<accession>A0A8J9WBC2</accession>
<feature type="transmembrane region" description="Helical" evidence="2">
    <location>
        <begin position="189"/>
        <end position="209"/>
    </location>
</feature>
<dbReference type="AlphaFoldDB" id="A0A8J9WBC2"/>
<keyword evidence="2" id="KW-0472">Membrane</keyword>
<dbReference type="Proteomes" id="UP000838412">
    <property type="component" value="Chromosome 1"/>
</dbReference>
<feature type="transmembrane region" description="Helical" evidence="2">
    <location>
        <begin position="115"/>
        <end position="137"/>
    </location>
</feature>
<proteinExistence type="predicted"/>
<gene>
    <name evidence="3" type="primary">Hypp48</name>
    <name evidence="3" type="ORF">BLAG_LOCUS102</name>
</gene>
<organism evidence="3 4">
    <name type="scientific">Branchiostoma lanceolatum</name>
    <name type="common">Common lancelet</name>
    <name type="synonym">Amphioxus lanceolatum</name>
    <dbReference type="NCBI Taxonomy" id="7740"/>
    <lineage>
        <taxon>Eukaryota</taxon>
        <taxon>Metazoa</taxon>
        <taxon>Chordata</taxon>
        <taxon>Cephalochordata</taxon>
        <taxon>Leptocardii</taxon>
        <taxon>Amphioxiformes</taxon>
        <taxon>Branchiostomatidae</taxon>
        <taxon>Branchiostoma</taxon>
    </lineage>
</organism>
<evidence type="ECO:0000256" key="2">
    <source>
        <dbReference type="SAM" id="Phobius"/>
    </source>
</evidence>
<feature type="region of interest" description="Disordered" evidence="1">
    <location>
        <begin position="35"/>
        <end position="79"/>
    </location>
</feature>
<evidence type="ECO:0000256" key="1">
    <source>
        <dbReference type="SAM" id="MobiDB-lite"/>
    </source>
</evidence>
<dbReference type="InterPro" id="IPR040350">
    <property type="entry name" value="TMEM272"/>
</dbReference>
<feature type="transmembrane region" description="Helical" evidence="2">
    <location>
        <begin position="233"/>
        <end position="260"/>
    </location>
</feature>
<keyword evidence="2" id="KW-1133">Transmembrane helix</keyword>
<reference evidence="3" key="1">
    <citation type="submission" date="2022-01" db="EMBL/GenBank/DDBJ databases">
        <authorList>
            <person name="Braso-Vives M."/>
        </authorList>
    </citation>
    <scope>NUCLEOTIDE SEQUENCE</scope>
</reference>